<dbReference type="EMBL" id="KI210311">
    <property type="protein sequence ID" value="ERL96239.1"/>
    <property type="molecule type" value="Genomic_DNA"/>
</dbReference>
<evidence type="ECO:0000256" key="3">
    <source>
        <dbReference type="ARBA" id="ARBA00022475"/>
    </source>
</evidence>
<keyword evidence="4 6" id="KW-0333">Golgi apparatus</keyword>
<evidence type="ECO:0000256" key="2">
    <source>
        <dbReference type="ARBA" id="ARBA00010988"/>
    </source>
</evidence>
<keyword evidence="7" id="KW-1133">Transmembrane helix</keyword>
<dbReference type="STRING" id="77166.N6UJ54"/>
<evidence type="ECO:0000313" key="10">
    <source>
        <dbReference type="EMBL" id="ERL96239.1"/>
    </source>
</evidence>
<dbReference type="EMBL" id="KB740848">
    <property type="protein sequence ID" value="ENN78657.1"/>
    <property type="molecule type" value="Genomic_DNA"/>
</dbReference>
<evidence type="ECO:0000313" key="13">
    <source>
        <dbReference type="Proteomes" id="UP000030742"/>
    </source>
</evidence>
<evidence type="ECO:0000256" key="6">
    <source>
        <dbReference type="RuleBase" id="RU000680"/>
    </source>
</evidence>
<dbReference type="GO" id="GO:0005901">
    <property type="term" value="C:caveola"/>
    <property type="evidence" value="ECO:0007669"/>
    <property type="project" value="UniProtKB-SubCell"/>
</dbReference>
<evidence type="ECO:0000256" key="4">
    <source>
        <dbReference type="ARBA" id="ARBA00023034"/>
    </source>
</evidence>
<keyword evidence="12" id="KW-1185">Reference proteome</keyword>
<comment type="similarity">
    <text evidence="2 6">Belongs to the caveolin family.</text>
</comment>
<name>N6UJ54_DENPD</name>
<reference evidence="12 13" key="1">
    <citation type="journal article" date="2013" name="Genome Biol.">
        <title>Draft genome of the mountain pine beetle, Dendroctonus ponderosae Hopkins, a major forest pest.</title>
        <authorList>
            <person name="Keeling C.I."/>
            <person name="Yuen M.M."/>
            <person name="Liao N.Y."/>
            <person name="Docking T.R."/>
            <person name="Chan S.K."/>
            <person name="Taylor G.A."/>
            <person name="Palmquist D.L."/>
            <person name="Jackman S.D."/>
            <person name="Nguyen A."/>
            <person name="Li M."/>
            <person name="Henderson H."/>
            <person name="Janes J.K."/>
            <person name="Zhao Y."/>
            <person name="Pandoh P."/>
            <person name="Moore R."/>
            <person name="Sperling F.A."/>
            <person name="Huber D.P."/>
            <person name="Birol I."/>
            <person name="Jones S.J."/>
            <person name="Bohlmann J."/>
        </authorList>
    </citation>
    <scope>NUCLEOTIDE SEQUENCE</scope>
</reference>
<reference evidence="11" key="2">
    <citation type="submission" date="2024-08" db="UniProtKB">
        <authorList>
            <consortium name="EnsemblMetazoa"/>
        </authorList>
    </citation>
    <scope>IDENTIFICATION</scope>
</reference>
<proteinExistence type="inferred from homology"/>
<dbReference type="HOGENOM" id="CLU_102582_3_0_1"/>
<evidence type="ECO:0000313" key="8">
    <source>
        <dbReference type="EMBL" id="ENN78657.1"/>
    </source>
</evidence>
<evidence type="ECO:0000313" key="9">
    <source>
        <dbReference type="EMBL" id="ERL84145.1"/>
    </source>
</evidence>
<keyword evidence="5 6" id="KW-0472">Membrane</keyword>
<comment type="function">
    <text evidence="6">May act as a scaffolding protein within caveolar membranes. Interacts directly with G-protein alpha subunits and can functionally regulate their activity.</text>
</comment>
<dbReference type="Proteomes" id="UP000030742">
    <property type="component" value="Unassembled WGS sequence"/>
</dbReference>
<dbReference type="EMBL" id="KB631170">
    <property type="protein sequence ID" value="ERL84145.1"/>
    <property type="molecule type" value="Genomic_DNA"/>
</dbReference>
<feature type="non-terminal residue" evidence="8">
    <location>
        <position position="1"/>
    </location>
</feature>
<dbReference type="GO" id="GO:0000139">
    <property type="term" value="C:Golgi membrane"/>
    <property type="evidence" value="ECO:0007669"/>
    <property type="project" value="UniProtKB-SubCell"/>
</dbReference>
<dbReference type="PANTHER" id="PTHR10844:SF19">
    <property type="entry name" value="CAVEOLIN-2"/>
    <property type="match status" value="1"/>
</dbReference>
<evidence type="ECO:0000313" key="11">
    <source>
        <dbReference type="EnsemblMetazoa" id="XP_019757200.1"/>
    </source>
</evidence>
<comment type="subcellular location">
    <subcellularLocation>
        <location evidence="1 6">Cell membrane</location>
        <topology evidence="1 6">Peripheral membrane protein</topology>
    </subcellularLocation>
    <subcellularLocation>
        <location evidence="6">Golgi apparatus membrane</location>
        <topology evidence="6">Peripheral membrane protein</topology>
    </subcellularLocation>
    <subcellularLocation>
        <location evidence="6">Membrane</location>
        <location evidence="6">Caveola</location>
        <topology evidence="6">Peripheral membrane protein</topology>
    </subcellularLocation>
</comment>
<evidence type="ECO:0000256" key="5">
    <source>
        <dbReference type="ARBA" id="ARBA00023136"/>
    </source>
</evidence>
<evidence type="ECO:0000256" key="7">
    <source>
        <dbReference type="SAM" id="Phobius"/>
    </source>
</evidence>
<dbReference type="InterPro" id="IPR001612">
    <property type="entry name" value="Caveolin"/>
</dbReference>
<dbReference type="Proteomes" id="UP000019118">
    <property type="component" value="Unassembled WGS sequence"/>
</dbReference>
<keyword evidence="7" id="KW-0812">Transmembrane</keyword>
<dbReference type="OMA" id="CEFAHIT"/>
<accession>N6UJ54</accession>
<evidence type="ECO:0000256" key="1">
    <source>
        <dbReference type="ARBA" id="ARBA00004202"/>
    </source>
</evidence>
<dbReference type="Pfam" id="PF01146">
    <property type="entry name" value="Caveolin"/>
    <property type="match status" value="1"/>
</dbReference>
<protein>
    <recommendedName>
        <fullName evidence="6">Caveolin</fullName>
    </recommendedName>
</protein>
<dbReference type="KEGG" id="dpa:109535707"/>
<dbReference type="OrthoDB" id="5917823at2759"/>
<sequence>MSKPESEILDLEDRDPQRINQHLEVSWDTLIGEPQSLRSPECAWTLSQYCFRFSRIGVYTCLSVLFAPIAACFVGTCYAVFYFQYIWCSVPSLWLCKATCGITRSFVRAFTHGCLIPITTGFGYVLSEIKVKTQKVQEPAETKEEDDQVFII</sequence>
<dbReference type="GO" id="GO:0060090">
    <property type="term" value="F:molecular adaptor activity"/>
    <property type="evidence" value="ECO:0007669"/>
    <property type="project" value="TreeGrafter"/>
</dbReference>
<dbReference type="GO" id="GO:0070836">
    <property type="term" value="P:caveola assembly"/>
    <property type="evidence" value="ECO:0007669"/>
    <property type="project" value="InterPro"/>
</dbReference>
<dbReference type="EnsemblMetazoa" id="XM_019901641.1">
    <property type="protein sequence ID" value="XP_019757200.1"/>
    <property type="gene ID" value="LOC109535707"/>
</dbReference>
<evidence type="ECO:0000313" key="12">
    <source>
        <dbReference type="Proteomes" id="UP000019118"/>
    </source>
</evidence>
<keyword evidence="3 6" id="KW-1003">Cell membrane</keyword>
<organism evidence="8">
    <name type="scientific">Dendroctonus ponderosae</name>
    <name type="common">Mountain pine beetle</name>
    <dbReference type="NCBI Taxonomy" id="77166"/>
    <lineage>
        <taxon>Eukaryota</taxon>
        <taxon>Metazoa</taxon>
        <taxon>Ecdysozoa</taxon>
        <taxon>Arthropoda</taxon>
        <taxon>Hexapoda</taxon>
        <taxon>Insecta</taxon>
        <taxon>Pterygota</taxon>
        <taxon>Neoptera</taxon>
        <taxon>Endopterygota</taxon>
        <taxon>Coleoptera</taxon>
        <taxon>Polyphaga</taxon>
        <taxon>Cucujiformia</taxon>
        <taxon>Curculionidae</taxon>
        <taxon>Scolytinae</taxon>
        <taxon>Dendroctonus</taxon>
    </lineage>
</organism>
<feature type="transmembrane region" description="Helical" evidence="7">
    <location>
        <begin position="56"/>
        <end position="85"/>
    </location>
</feature>
<dbReference type="AlphaFoldDB" id="N6UJ54"/>
<feature type="transmembrane region" description="Helical" evidence="7">
    <location>
        <begin position="105"/>
        <end position="126"/>
    </location>
</feature>
<dbReference type="PANTHER" id="PTHR10844">
    <property type="entry name" value="CAVEOLIN"/>
    <property type="match status" value="1"/>
</dbReference>
<gene>
    <name evidence="11" type="primary">109535707</name>
    <name evidence="9" type="ORF">D910_01503</name>
    <name evidence="10" type="ORF">D910_01527</name>
    <name evidence="8" type="ORF">YQE_04829</name>
</gene>